<dbReference type="Pfam" id="PF02615">
    <property type="entry name" value="Ldh_2"/>
    <property type="match status" value="1"/>
</dbReference>
<accession>A0A5C8PD67</accession>
<sequence>MANVGEVIVRADRLTDFVKAICEKDGSDAQEATIVAENLVLANLFGHDSHGVGMVPRYIENARAGDCKRNWHAEIVLDNGPLITVDGGKGYGQVVAREAMQFGIERAKAHGVCVVALRNCHHIGRIGAWGEQCADAGLISTHYVNVHGHKSLVAPFAGAEARFTTNPYCCTIPGDNGEHIVLDFATSQVAMGKVRVAYNKREQMEPGLLIDHDGNPSTDPGVMWGNGPFGAILPFGLHKGGGLAVICDILAGALTGGLTHSPKTIKHNTGDIVNNMLSIIIDPARLGGSEVWRQDTQDFVAWVKSSRPQPGVASVLVPGEPERQRRTDRLAKGIAIDETTWGQLCDTARLVGLSEAEVKALAGV</sequence>
<dbReference type="EMBL" id="VDUZ01000040">
    <property type="protein sequence ID" value="TXL71682.1"/>
    <property type="molecule type" value="Genomic_DNA"/>
</dbReference>
<dbReference type="Gene3D" id="3.30.1370.60">
    <property type="entry name" value="Hypothetical oxidoreductase yiak, domain 2"/>
    <property type="match status" value="1"/>
</dbReference>
<proteinExistence type="inferred from homology"/>
<dbReference type="GO" id="GO:0016491">
    <property type="term" value="F:oxidoreductase activity"/>
    <property type="evidence" value="ECO:0007669"/>
    <property type="project" value="UniProtKB-KW"/>
</dbReference>
<dbReference type="PANTHER" id="PTHR11091:SF0">
    <property type="entry name" value="MALATE DEHYDROGENASE"/>
    <property type="match status" value="1"/>
</dbReference>
<comment type="similarity">
    <text evidence="1">Belongs to the LDH2/MDH2 oxidoreductase family.</text>
</comment>
<dbReference type="InterPro" id="IPR043144">
    <property type="entry name" value="Mal/L-sulf/L-lact_DH-like_ah"/>
</dbReference>
<evidence type="ECO:0000313" key="4">
    <source>
        <dbReference type="Proteomes" id="UP000321638"/>
    </source>
</evidence>
<evidence type="ECO:0000256" key="1">
    <source>
        <dbReference type="ARBA" id="ARBA00006056"/>
    </source>
</evidence>
<dbReference type="PANTHER" id="PTHR11091">
    <property type="entry name" value="OXIDOREDUCTASE-RELATED"/>
    <property type="match status" value="1"/>
</dbReference>
<dbReference type="AlphaFoldDB" id="A0A5C8PD67"/>
<keyword evidence="4" id="KW-1185">Reference proteome</keyword>
<dbReference type="OrthoDB" id="9811519at2"/>
<dbReference type="InterPro" id="IPR043143">
    <property type="entry name" value="Mal/L-sulf/L-lact_DH-like_NADP"/>
</dbReference>
<dbReference type="InterPro" id="IPR003767">
    <property type="entry name" value="Malate/L-lactate_DH-like"/>
</dbReference>
<reference evidence="3 4" key="1">
    <citation type="submission" date="2019-06" db="EMBL/GenBank/DDBJ databases">
        <title>New taxonomy in bacterial strain CC-CFT640, isolated from vineyard.</title>
        <authorList>
            <person name="Lin S.-Y."/>
            <person name="Tsai C.-F."/>
            <person name="Young C.-C."/>
        </authorList>
    </citation>
    <scope>NUCLEOTIDE SEQUENCE [LARGE SCALE GENOMIC DNA]</scope>
    <source>
        <strain evidence="3 4">CC-CFT640</strain>
    </source>
</reference>
<protein>
    <submittedName>
        <fullName evidence="3">Malate/lactate/ureidoglycolate dehydrogenase</fullName>
    </submittedName>
</protein>
<evidence type="ECO:0000313" key="3">
    <source>
        <dbReference type="EMBL" id="TXL71682.1"/>
    </source>
</evidence>
<dbReference type="NCBIfam" id="NF007504">
    <property type="entry name" value="PRK10098.1"/>
    <property type="match status" value="1"/>
</dbReference>
<evidence type="ECO:0000256" key="2">
    <source>
        <dbReference type="ARBA" id="ARBA00023002"/>
    </source>
</evidence>
<gene>
    <name evidence="3" type="ORF">FHP25_28745</name>
</gene>
<name>A0A5C8PD67_9HYPH</name>
<dbReference type="RefSeq" id="WP_147850441.1">
    <property type="nucleotide sequence ID" value="NZ_VDUZ01000040.1"/>
</dbReference>
<dbReference type="Gene3D" id="1.10.1530.10">
    <property type="match status" value="1"/>
</dbReference>
<dbReference type="InterPro" id="IPR036111">
    <property type="entry name" value="Mal/L-sulfo/L-lacto_DH-like_sf"/>
</dbReference>
<dbReference type="Proteomes" id="UP000321638">
    <property type="component" value="Unassembled WGS sequence"/>
</dbReference>
<keyword evidence="2" id="KW-0560">Oxidoreductase</keyword>
<organism evidence="3 4">
    <name type="scientific">Vineibacter terrae</name>
    <dbReference type="NCBI Taxonomy" id="2586908"/>
    <lineage>
        <taxon>Bacteria</taxon>
        <taxon>Pseudomonadati</taxon>
        <taxon>Pseudomonadota</taxon>
        <taxon>Alphaproteobacteria</taxon>
        <taxon>Hyphomicrobiales</taxon>
        <taxon>Vineibacter</taxon>
    </lineage>
</organism>
<comment type="caution">
    <text evidence="3">The sequence shown here is derived from an EMBL/GenBank/DDBJ whole genome shotgun (WGS) entry which is preliminary data.</text>
</comment>
<dbReference type="SUPFAM" id="SSF89733">
    <property type="entry name" value="L-sulfolactate dehydrogenase-like"/>
    <property type="match status" value="1"/>
</dbReference>